<name>A0A2T4JSE0_9RHOB</name>
<proteinExistence type="predicted"/>
<dbReference type="InterPro" id="IPR009506">
    <property type="entry name" value="YjiS-like"/>
</dbReference>
<dbReference type="OrthoDB" id="8244198at2"/>
<dbReference type="AlphaFoldDB" id="A0A2T4JSE0"/>
<comment type="caution">
    <text evidence="2">The sequence shown here is derived from an EMBL/GenBank/DDBJ whole genome shotgun (WGS) entry which is preliminary data.</text>
</comment>
<evidence type="ECO:0000313" key="3">
    <source>
        <dbReference type="Proteomes" id="UP000241010"/>
    </source>
</evidence>
<organism evidence="2 3">
    <name type="scientific">Cereibacter changlensis JA139</name>
    <dbReference type="NCBI Taxonomy" id="1188249"/>
    <lineage>
        <taxon>Bacteria</taxon>
        <taxon>Pseudomonadati</taxon>
        <taxon>Pseudomonadota</taxon>
        <taxon>Alphaproteobacteria</taxon>
        <taxon>Rhodobacterales</taxon>
        <taxon>Paracoccaceae</taxon>
        <taxon>Cereibacter</taxon>
    </lineage>
</organism>
<protein>
    <recommendedName>
        <fullName evidence="1">YjiS-like domain-containing protein</fullName>
    </recommendedName>
</protein>
<reference evidence="2 3" key="1">
    <citation type="submission" date="2018-03" db="EMBL/GenBank/DDBJ databases">
        <title>Cereibacter changlensis.</title>
        <authorList>
            <person name="Meyer T.E."/>
            <person name="Miller S."/>
            <person name="Lodha T."/>
            <person name="Gandham S."/>
            <person name="Chintalapati S."/>
            <person name="Chintalapati V.R."/>
        </authorList>
    </citation>
    <scope>NUCLEOTIDE SEQUENCE [LARGE SCALE GENOMIC DNA]</scope>
    <source>
        <strain evidence="2 3">JA139</strain>
    </source>
</reference>
<sequence length="71" mass="7808">MAYANTTHAAHSGLGDRLGMLVKAVKEALAQRRVFNQTVRELNALTQRELADLGIHRSMITRIATEAAYGK</sequence>
<accession>A0A2T4JSE0</accession>
<dbReference type="Proteomes" id="UP000241010">
    <property type="component" value="Unassembled WGS sequence"/>
</dbReference>
<feature type="domain" description="YjiS-like" evidence="1">
    <location>
        <begin position="27"/>
        <end position="60"/>
    </location>
</feature>
<dbReference type="EMBL" id="PZKG01000080">
    <property type="protein sequence ID" value="PTE20828.1"/>
    <property type="molecule type" value="Genomic_DNA"/>
</dbReference>
<dbReference type="Pfam" id="PF06568">
    <property type="entry name" value="YjiS-like"/>
    <property type="match status" value="1"/>
</dbReference>
<evidence type="ECO:0000259" key="1">
    <source>
        <dbReference type="Pfam" id="PF06568"/>
    </source>
</evidence>
<evidence type="ECO:0000313" key="2">
    <source>
        <dbReference type="EMBL" id="PTE20828.1"/>
    </source>
</evidence>
<keyword evidence="3" id="KW-1185">Reference proteome</keyword>
<gene>
    <name evidence="2" type="ORF">C5F48_15390</name>
</gene>